<gene>
    <name evidence="4" type="ORF">Pflav_018790</name>
</gene>
<dbReference type="RefSeq" id="WP_173035289.1">
    <property type="nucleotide sequence ID" value="NZ_AP022870.1"/>
</dbReference>
<protein>
    <recommendedName>
        <fullName evidence="3">AMIN-like domain-containing protein</fullName>
    </recommendedName>
</protein>
<keyword evidence="2" id="KW-0732">Signal</keyword>
<keyword evidence="5" id="KW-1185">Reference proteome</keyword>
<evidence type="ECO:0000313" key="5">
    <source>
        <dbReference type="Proteomes" id="UP000502508"/>
    </source>
</evidence>
<feature type="domain" description="AMIN-like" evidence="3">
    <location>
        <begin position="50"/>
        <end position="167"/>
    </location>
</feature>
<reference evidence="4 5" key="2">
    <citation type="submission" date="2020-03" db="EMBL/GenBank/DDBJ databases">
        <authorList>
            <person name="Ichikawa N."/>
            <person name="Kimura A."/>
            <person name="Kitahashi Y."/>
            <person name="Uohara A."/>
        </authorList>
    </citation>
    <scope>NUCLEOTIDE SEQUENCE [LARGE SCALE GENOMIC DNA]</scope>
    <source>
        <strain evidence="4 5">NBRC 107702</strain>
    </source>
</reference>
<proteinExistence type="predicted"/>
<name>A0A6F8XNV3_9ACTN</name>
<dbReference type="Proteomes" id="UP000502508">
    <property type="component" value="Chromosome"/>
</dbReference>
<evidence type="ECO:0000256" key="1">
    <source>
        <dbReference type="SAM" id="MobiDB-lite"/>
    </source>
</evidence>
<feature type="region of interest" description="Disordered" evidence="1">
    <location>
        <begin position="29"/>
        <end position="48"/>
    </location>
</feature>
<evidence type="ECO:0000313" key="4">
    <source>
        <dbReference type="EMBL" id="BCB75469.1"/>
    </source>
</evidence>
<dbReference type="EMBL" id="AP022870">
    <property type="protein sequence ID" value="BCB75469.1"/>
    <property type="molecule type" value="Genomic_DNA"/>
</dbReference>
<dbReference type="Pfam" id="PF24837">
    <property type="entry name" value="AMIN-like"/>
    <property type="match status" value="2"/>
</dbReference>
<dbReference type="InterPro" id="IPR056303">
    <property type="entry name" value="AMIN-like"/>
</dbReference>
<dbReference type="KEGG" id="pfla:Pflav_018790"/>
<accession>A0A6F8XNV3</accession>
<organism evidence="4 5">
    <name type="scientific">Phytohabitans flavus</name>
    <dbReference type="NCBI Taxonomy" id="1076124"/>
    <lineage>
        <taxon>Bacteria</taxon>
        <taxon>Bacillati</taxon>
        <taxon>Actinomycetota</taxon>
        <taxon>Actinomycetes</taxon>
        <taxon>Micromonosporales</taxon>
        <taxon>Micromonosporaceae</taxon>
    </lineage>
</organism>
<feature type="domain" description="AMIN-like" evidence="3">
    <location>
        <begin position="229"/>
        <end position="296"/>
    </location>
</feature>
<evidence type="ECO:0000256" key="2">
    <source>
        <dbReference type="SAM" id="SignalP"/>
    </source>
</evidence>
<feature type="chain" id="PRO_5026137705" description="AMIN-like domain-containing protein" evidence="2">
    <location>
        <begin position="25"/>
        <end position="296"/>
    </location>
</feature>
<reference evidence="4 5" key="1">
    <citation type="submission" date="2020-03" db="EMBL/GenBank/DDBJ databases">
        <title>Whole genome shotgun sequence of Phytohabitans flavus NBRC 107702.</title>
        <authorList>
            <person name="Komaki H."/>
            <person name="Tamura T."/>
        </authorList>
    </citation>
    <scope>NUCLEOTIDE SEQUENCE [LARGE SCALE GENOMIC DNA]</scope>
    <source>
        <strain evidence="4 5">NBRC 107702</strain>
    </source>
</reference>
<evidence type="ECO:0000259" key="3">
    <source>
        <dbReference type="Pfam" id="PF24837"/>
    </source>
</evidence>
<sequence length="296" mass="31414">MWIRYPLAVLALAAPVLVATGAAAGTADLPAPTRTKPIVGTATAPPDRPVLTGVRHGRHDRYDRVVFDFTGGTPAYRVEYAPLAGIGTGDPIPLTGPADLRITFVGVPRTTVNLRAVVDPGYPTLRQVRFGGAFEGRILAGLGLADRVGFRVLRLSNPPRIAVDVAHQAAQPFGTATFRGGGDANLVSIGAVRSGAHPGYDRLVLDLRGAKFPLVTVAYTRPAPTRIHIGLTAYTTAAAQVAGPRKLHIGLTRLRDVTIVTYENGTASVFADTSRRTAFRVMLLPNPTRLVVDVEH</sequence>
<dbReference type="AlphaFoldDB" id="A0A6F8XNV3"/>
<feature type="signal peptide" evidence="2">
    <location>
        <begin position="1"/>
        <end position="24"/>
    </location>
</feature>